<comment type="caution">
    <text evidence="2">The sequence shown here is derived from an EMBL/GenBank/DDBJ whole genome shotgun (WGS) entry which is preliminary data.</text>
</comment>
<dbReference type="InterPro" id="IPR029062">
    <property type="entry name" value="Class_I_gatase-like"/>
</dbReference>
<protein>
    <submittedName>
        <fullName evidence="2">ThiJ PfpI family protein</fullName>
    </submittedName>
</protein>
<dbReference type="EMBL" id="MVGC01000067">
    <property type="protein sequence ID" value="RJE24818.1"/>
    <property type="molecule type" value="Genomic_DNA"/>
</dbReference>
<dbReference type="Gene3D" id="3.40.50.880">
    <property type="match status" value="1"/>
</dbReference>
<accession>A0A3A2ZNK3</accession>
<dbReference type="AlphaFoldDB" id="A0A3A2ZNK3"/>
<evidence type="ECO:0000313" key="2">
    <source>
        <dbReference type="EMBL" id="RJE24818.1"/>
    </source>
</evidence>
<feature type="domain" description="DJ-1/PfpI" evidence="1">
    <location>
        <begin position="6"/>
        <end position="144"/>
    </location>
</feature>
<dbReference type="Pfam" id="PF01965">
    <property type="entry name" value="DJ-1_PfpI"/>
    <property type="match status" value="1"/>
</dbReference>
<keyword evidence="3" id="KW-1185">Reference proteome</keyword>
<dbReference type="InterPro" id="IPR002818">
    <property type="entry name" value="DJ-1/PfpI"/>
</dbReference>
<organism evidence="2 3">
    <name type="scientific">Aspergillus sclerotialis</name>
    <dbReference type="NCBI Taxonomy" id="2070753"/>
    <lineage>
        <taxon>Eukaryota</taxon>
        <taxon>Fungi</taxon>
        <taxon>Dikarya</taxon>
        <taxon>Ascomycota</taxon>
        <taxon>Pezizomycotina</taxon>
        <taxon>Eurotiomycetes</taxon>
        <taxon>Eurotiomycetidae</taxon>
        <taxon>Eurotiales</taxon>
        <taxon>Aspergillaceae</taxon>
        <taxon>Aspergillus</taxon>
        <taxon>Aspergillus subgen. Polypaecilum</taxon>
    </lineage>
</organism>
<dbReference type="PANTHER" id="PTHR43130">
    <property type="entry name" value="ARAC-FAMILY TRANSCRIPTIONAL REGULATOR"/>
    <property type="match status" value="1"/>
</dbReference>
<dbReference type="OrthoDB" id="5424793at2759"/>
<dbReference type="InterPro" id="IPR052158">
    <property type="entry name" value="INH-QAR"/>
</dbReference>
<proteinExistence type="predicted"/>
<evidence type="ECO:0000313" key="3">
    <source>
        <dbReference type="Proteomes" id="UP000266188"/>
    </source>
</evidence>
<dbReference type="STRING" id="2070753.A0A3A2ZNK3"/>
<reference evidence="3" key="1">
    <citation type="submission" date="2017-02" db="EMBL/GenBank/DDBJ databases">
        <authorList>
            <person name="Tafer H."/>
            <person name="Lopandic K."/>
        </authorList>
    </citation>
    <scope>NUCLEOTIDE SEQUENCE [LARGE SCALE GENOMIC DNA]</scope>
    <source>
        <strain evidence="3">CBS 366.77</strain>
    </source>
</reference>
<gene>
    <name evidence="2" type="ORF">PHISCL_02838</name>
</gene>
<dbReference type="SUPFAM" id="SSF52317">
    <property type="entry name" value="Class I glutamine amidotransferase-like"/>
    <property type="match status" value="1"/>
</dbReference>
<dbReference type="Proteomes" id="UP000266188">
    <property type="component" value="Unassembled WGS sequence"/>
</dbReference>
<dbReference type="PANTHER" id="PTHR43130:SF3">
    <property type="entry name" value="HTH-TYPE TRANSCRIPTIONAL REGULATOR RV1931C"/>
    <property type="match status" value="1"/>
</dbReference>
<name>A0A3A2ZNK3_9EURO</name>
<evidence type="ECO:0000259" key="1">
    <source>
        <dbReference type="Pfam" id="PF01965"/>
    </source>
</evidence>
<sequence>MSREIKILILIFPGFDLLDLSGPVEVLGKGGTDSIKFNFTIASETDETKSVEGVTIKRDKSFEEVAQCIGQFHVLIQPGAGLDQIKAYRADSPVFEKHLGIIQRFTSLSPSGGESRTLLSICTGALIIGSSGAFSGLEVTTHYEGLELLHDWCELYRKKYGGNPVKIVPDLRSGSKGPEFSHIHEAYRNAQKAQVRWVDAGNNDRGVRVISSGGISCGLDASLFLLSELVNLEKARFSARIMEYAWRWA</sequence>